<dbReference type="VEuPathDB" id="HostDB:ENSMMUG00000020914"/>
<dbReference type="GO" id="GO:0008047">
    <property type="term" value="F:enzyme activator activity"/>
    <property type="evidence" value="ECO:0007669"/>
    <property type="project" value="Ensembl"/>
</dbReference>
<dbReference type="ExpressionAtlas" id="A0A1D5R3B9">
    <property type="expression patterns" value="baseline"/>
</dbReference>
<gene>
    <name evidence="2" type="primary">STBD1</name>
</gene>
<dbReference type="Bgee" id="ENSMMUG00000020914">
    <property type="expression patterns" value="Expressed in hindlimb stylopod muscle and 19 other cell types or tissues"/>
</dbReference>
<dbReference type="FunCoup" id="A0A1D5R3B9">
    <property type="interactions" value="970"/>
</dbReference>
<dbReference type="GO" id="GO:0005634">
    <property type="term" value="C:nucleus"/>
    <property type="evidence" value="ECO:0007669"/>
    <property type="project" value="Ensembl"/>
</dbReference>
<dbReference type="Proteomes" id="UP000006718">
    <property type="component" value="Chromosome 5"/>
</dbReference>
<dbReference type="PANTHER" id="PTHR46449">
    <property type="entry name" value="ZGC:158260"/>
    <property type="match status" value="1"/>
</dbReference>
<reference evidence="2" key="2">
    <citation type="submission" date="2019-01" db="EMBL/GenBank/DDBJ databases">
        <authorList>
            <person name="Graves T."/>
            <person name="Eichler E.E."/>
            <person name="Wilson R.K."/>
        </authorList>
    </citation>
    <scope>NUCLEOTIDE SEQUENCE [LARGE SCALE GENOMIC DNA]</scope>
    <source>
        <strain evidence="2">17573</strain>
    </source>
</reference>
<reference evidence="2" key="3">
    <citation type="submission" date="2025-08" db="UniProtKB">
        <authorList>
            <consortium name="Ensembl"/>
        </authorList>
    </citation>
    <scope>IDENTIFICATION</scope>
    <source>
        <strain evidence="2">17573</strain>
    </source>
</reference>
<dbReference type="Ensembl" id="ENSMMUT00000067578.2">
    <property type="protein sequence ID" value="ENSMMUP00000054805.2"/>
    <property type="gene ID" value="ENSMMUG00000020914.4"/>
</dbReference>
<dbReference type="Pfam" id="PF14642">
    <property type="entry name" value="FAM47"/>
    <property type="match status" value="1"/>
</dbReference>
<accession>A0A1D5R3B9</accession>
<sequence>MGDRRRRLQPGTLAPVREDVNCRSRCFTKHKNALKFPTSLNSRQLVFLRKRLDDFRKGSPSCTGLVTQVPVEGFLPQIYHRAPQLAPKKRQIKLPKEADLLSKLSPAQQAQKAFLEDVEAHLTPHPLALYPNLEEAMPVELLLKVLEVLDPDRKLEDTWAYCQDTRKGMKEPTKLFKKRSTQVYLGPSKQTSVSNASQWLYEEKPHKMDLLHENGPRPGLQENVHRAVNDFCNWVTTFEISDIDEEFILKQFDIDYETKPSHDALHTMKPNQVALELKRSVGLSKLQEPTFFQKTGYERKLQKPQNPCKPKWVKMRYGAWYLNPKLWKKQRADEPLVDPEVSHKAQEENFKKELQEQSIFKKAMDIRFLRPKTLVTCKQHHGDCRILPGKSVIIQENMFLLDSFQTQKLQLPLRPVTLGVTLKF</sequence>
<dbReference type="GO" id="GO:0045815">
    <property type="term" value="P:transcription initiation-coupled chromatin remodeling"/>
    <property type="evidence" value="ECO:0000318"/>
    <property type="project" value="GO_Central"/>
</dbReference>
<dbReference type="InterPro" id="IPR032743">
    <property type="entry name" value="FAM47"/>
</dbReference>
<evidence type="ECO:0000256" key="1">
    <source>
        <dbReference type="ARBA" id="ARBA00005277"/>
    </source>
</evidence>
<comment type="similarity">
    <text evidence="1">Belongs to the FAM47 family.</text>
</comment>
<reference evidence="3" key="1">
    <citation type="journal article" date="2007" name="Science">
        <title>Evolutionary and biomedical insights from the rhesus macaque genome.</title>
        <authorList>
            <person name="Gibbs R.A."/>
            <person name="Rogers J."/>
            <person name="Katze M.G."/>
            <person name="Bumgarner R."/>
            <person name="Weinstock G.M."/>
            <person name="Mardis E.R."/>
            <person name="Remington K.A."/>
            <person name="Strausberg R.L."/>
            <person name="Venter J.C."/>
            <person name="Wilson R.K."/>
            <person name="Batzer M.A."/>
            <person name="Bustamante C.D."/>
            <person name="Eichler E.E."/>
            <person name="Hahn M.W."/>
            <person name="Hardison R.C."/>
            <person name="Makova K.D."/>
            <person name="Miller W."/>
            <person name="Milosavljevic A."/>
            <person name="Palermo R.E."/>
            <person name="Siepel A."/>
            <person name="Sikela J.M."/>
            <person name="Attaway T."/>
            <person name="Bell S."/>
            <person name="Bernard K.E."/>
            <person name="Buhay C.J."/>
            <person name="Chandrabose M.N."/>
            <person name="Dao M."/>
            <person name="Davis C."/>
            <person name="Delehaunty K.D."/>
            <person name="Ding Y."/>
            <person name="Dinh H.H."/>
            <person name="Dugan-Rocha S."/>
            <person name="Fulton L.A."/>
            <person name="Gabisi R.A."/>
            <person name="Garner T.T."/>
            <person name="Godfrey J."/>
            <person name="Hawes A.C."/>
            <person name="Hernandez J."/>
            <person name="Hines S."/>
            <person name="Holder M."/>
            <person name="Hume J."/>
            <person name="Jhangiani S.N."/>
            <person name="Joshi V."/>
            <person name="Khan Z.M."/>
            <person name="Kirkness E.F."/>
            <person name="Cree A."/>
            <person name="Fowler R.G."/>
            <person name="Lee S."/>
            <person name="Lewis L.R."/>
            <person name="Li Z."/>
            <person name="Liu Y.-S."/>
            <person name="Moore S.M."/>
            <person name="Muzny D."/>
            <person name="Nazareth L.V."/>
            <person name="Ngo D.N."/>
            <person name="Okwuonu G.O."/>
            <person name="Pai G."/>
            <person name="Parker D."/>
            <person name="Paul H.A."/>
            <person name="Pfannkoch C."/>
            <person name="Pohl C.S."/>
            <person name="Rogers Y.-H.C."/>
            <person name="Ruiz S.J."/>
            <person name="Sabo A."/>
            <person name="Santibanez J."/>
            <person name="Schneider B.W."/>
            <person name="Smith S.M."/>
            <person name="Sodergren E."/>
            <person name="Svatek A.F."/>
            <person name="Utterback T.R."/>
            <person name="Vattathil S."/>
            <person name="Warren W."/>
            <person name="White C.S."/>
            <person name="Chinwalla A.T."/>
            <person name="Feng Y."/>
            <person name="Halpern A.L."/>
            <person name="Hillier L.W."/>
            <person name="Huang X."/>
            <person name="Minx P."/>
            <person name="Nelson J.O."/>
            <person name="Pepin K.H."/>
            <person name="Qin X."/>
            <person name="Sutton G.G."/>
            <person name="Venter E."/>
            <person name="Walenz B.P."/>
            <person name="Wallis J.W."/>
            <person name="Worley K.C."/>
            <person name="Yang S.-P."/>
            <person name="Jones S.M."/>
            <person name="Marra M.A."/>
            <person name="Rocchi M."/>
            <person name="Schein J.E."/>
            <person name="Baertsch R."/>
            <person name="Clarke L."/>
            <person name="Csuros M."/>
            <person name="Glasscock J."/>
            <person name="Harris R.A."/>
            <person name="Havlak P."/>
            <person name="Jackson A.R."/>
            <person name="Jiang H."/>
            <person name="Liu Y."/>
            <person name="Messina D.N."/>
            <person name="Shen Y."/>
            <person name="Song H.X.-Z."/>
            <person name="Wylie T."/>
            <person name="Zhang L."/>
            <person name="Birney E."/>
            <person name="Han K."/>
            <person name="Konkel M.K."/>
            <person name="Lee J."/>
            <person name="Smit A.F.A."/>
            <person name="Ullmer B."/>
            <person name="Wang H."/>
            <person name="Xing J."/>
            <person name="Burhans R."/>
            <person name="Cheng Z."/>
            <person name="Karro J.E."/>
            <person name="Ma J."/>
            <person name="Raney B."/>
            <person name="She X."/>
            <person name="Cox M.J."/>
            <person name="Demuth J.P."/>
            <person name="Dumas L.J."/>
            <person name="Han S.-G."/>
            <person name="Hopkins J."/>
            <person name="Karimpour-Fard A."/>
            <person name="Kim Y.H."/>
            <person name="Pollack J.R."/>
            <person name="Vinar T."/>
            <person name="Addo-Quaye C."/>
            <person name="Degenhardt J."/>
            <person name="Denby A."/>
            <person name="Hubisz M.J."/>
            <person name="Indap A."/>
            <person name="Kosiol C."/>
            <person name="Lahn B.T."/>
            <person name="Lawson H.A."/>
            <person name="Marklein A."/>
            <person name="Nielsen R."/>
            <person name="Vallender E.J."/>
            <person name="Clark A.G."/>
            <person name="Ferguson B."/>
            <person name="Hernandez R.D."/>
            <person name="Hirani K."/>
            <person name="Kehrer-Sawatzki H."/>
            <person name="Kolb J."/>
            <person name="Patil S."/>
            <person name="Pu L.-L."/>
            <person name="Ren Y."/>
            <person name="Smith D.G."/>
            <person name="Wheeler D.A."/>
            <person name="Schenck I."/>
            <person name="Ball E.V."/>
            <person name="Chen R."/>
            <person name="Cooper D.N."/>
            <person name="Giardine B."/>
            <person name="Hsu F."/>
            <person name="Kent W.J."/>
            <person name="Lesk A."/>
            <person name="Nelson D.L."/>
            <person name="O'brien W.E."/>
            <person name="Pruefer K."/>
            <person name="Stenson P.D."/>
            <person name="Wallace J.C."/>
            <person name="Ke H."/>
            <person name="Liu X.-M."/>
            <person name="Wang P."/>
            <person name="Xiang A.P."/>
            <person name="Yang F."/>
            <person name="Barber G.P."/>
            <person name="Haussler D."/>
            <person name="Karolchik D."/>
            <person name="Kern A.D."/>
            <person name="Kuhn R.M."/>
            <person name="Smith K.E."/>
            <person name="Zwieg A.S."/>
        </authorList>
    </citation>
    <scope>NUCLEOTIDE SEQUENCE [LARGE SCALE GENOMIC DNA]</scope>
    <source>
        <strain evidence="3">17573</strain>
    </source>
</reference>
<dbReference type="PANTHER" id="PTHR46449:SF3">
    <property type="entry name" value="PROTEIN FAM47E"/>
    <property type="match status" value="1"/>
</dbReference>
<dbReference type="GO" id="GO:0000785">
    <property type="term" value="C:chromatin"/>
    <property type="evidence" value="ECO:0000318"/>
    <property type="project" value="GO_Central"/>
</dbReference>
<dbReference type="InParanoid" id="A0A1D5R3B9"/>
<evidence type="ECO:0000313" key="2">
    <source>
        <dbReference type="Ensembl" id="ENSMMUP00000054805.2"/>
    </source>
</evidence>
<dbReference type="AlphaFoldDB" id="A0A1D5R3B9"/>
<dbReference type="GO" id="GO:0005737">
    <property type="term" value="C:cytoplasm"/>
    <property type="evidence" value="ECO:0007669"/>
    <property type="project" value="Ensembl"/>
</dbReference>
<dbReference type="GeneTree" id="ENSGT00940000162425"/>
<organism evidence="2 3">
    <name type="scientific">Macaca mulatta</name>
    <name type="common">Rhesus macaque</name>
    <dbReference type="NCBI Taxonomy" id="9544"/>
    <lineage>
        <taxon>Eukaryota</taxon>
        <taxon>Metazoa</taxon>
        <taxon>Chordata</taxon>
        <taxon>Craniata</taxon>
        <taxon>Vertebrata</taxon>
        <taxon>Euteleostomi</taxon>
        <taxon>Mammalia</taxon>
        <taxon>Eutheria</taxon>
        <taxon>Euarchontoglires</taxon>
        <taxon>Primates</taxon>
        <taxon>Haplorrhini</taxon>
        <taxon>Catarrhini</taxon>
        <taxon>Cercopithecidae</taxon>
        <taxon>Cercopithecinae</taxon>
        <taxon>Macaca</taxon>
    </lineage>
</organism>
<name>A0A1D5R3B9_MACMU</name>
<keyword evidence="3" id="KW-1185">Reference proteome</keyword>
<reference evidence="2" key="4">
    <citation type="submission" date="2025-09" db="UniProtKB">
        <authorList>
            <consortium name="Ensembl"/>
        </authorList>
    </citation>
    <scope>IDENTIFICATION</scope>
    <source>
        <strain evidence="2">17573</strain>
    </source>
</reference>
<proteinExistence type="inferred from homology"/>
<protein>
    <submittedName>
        <fullName evidence="2">Family with sequence similarity 47 member E</fullName>
    </submittedName>
</protein>
<dbReference type="GO" id="GO:0071168">
    <property type="term" value="P:protein localization to chromatin"/>
    <property type="evidence" value="ECO:0007669"/>
    <property type="project" value="Ensembl"/>
</dbReference>
<evidence type="ECO:0000313" key="3">
    <source>
        <dbReference type="Proteomes" id="UP000006718"/>
    </source>
</evidence>